<dbReference type="AlphaFoldDB" id="A0A8X6QAW3"/>
<feature type="region of interest" description="Disordered" evidence="1">
    <location>
        <begin position="1"/>
        <end position="35"/>
    </location>
</feature>
<dbReference type="Proteomes" id="UP000887013">
    <property type="component" value="Unassembled WGS sequence"/>
</dbReference>
<reference evidence="2" key="1">
    <citation type="submission" date="2020-08" db="EMBL/GenBank/DDBJ databases">
        <title>Multicomponent nature underlies the extraordinary mechanical properties of spider dragline silk.</title>
        <authorList>
            <person name="Kono N."/>
            <person name="Nakamura H."/>
            <person name="Mori M."/>
            <person name="Yoshida Y."/>
            <person name="Ohtoshi R."/>
            <person name="Malay A.D."/>
            <person name="Moran D.A.P."/>
            <person name="Tomita M."/>
            <person name="Numata K."/>
            <person name="Arakawa K."/>
        </authorList>
    </citation>
    <scope>NUCLEOTIDE SEQUENCE</scope>
</reference>
<feature type="non-terminal residue" evidence="2">
    <location>
        <position position="35"/>
    </location>
</feature>
<evidence type="ECO:0000256" key="1">
    <source>
        <dbReference type="SAM" id="MobiDB-lite"/>
    </source>
</evidence>
<accession>A0A8X6QAW3</accession>
<keyword evidence="3" id="KW-1185">Reference proteome</keyword>
<feature type="compositionally biased region" description="Low complexity" evidence="1">
    <location>
        <begin position="1"/>
        <end position="17"/>
    </location>
</feature>
<proteinExistence type="predicted"/>
<dbReference type="EMBL" id="BMAW01030221">
    <property type="protein sequence ID" value="GFU15481.1"/>
    <property type="molecule type" value="Genomic_DNA"/>
</dbReference>
<organism evidence="2 3">
    <name type="scientific">Nephila pilipes</name>
    <name type="common">Giant wood spider</name>
    <name type="synonym">Nephila maculata</name>
    <dbReference type="NCBI Taxonomy" id="299642"/>
    <lineage>
        <taxon>Eukaryota</taxon>
        <taxon>Metazoa</taxon>
        <taxon>Ecdysozoa</taxon>
        <taxon>Arthropoda</taxon>
        <taxon>Chelicerata</taxon>
        <taxon>Arachnida</taxon>
        <taxon>Araneae</taxon>
        <taxon>Araneomorphae</taxon>
        <taxon>Entelegynae</taxon>
        <taxon>Araneoidea</taxon>
        <taxon>Nephilidae</taxon>
        <taxon>Nephila</taxon>
    </lineage>
</organism>
<gene>
    <name evidence="2" type="ORF">NPIL_457841</name>
</gene>
<comment type="caution">
    <text evidence="2">The sequence shown here is derived from an EMBL/GenBank/DDBJ whole genome shotgun (WGS) entry which is preliminary data.</text>
</comment>
<evidence type="ECO:0000313" key="3">
    <source>
        <dbReference type="Proteomes" id="UP000887013"/>
    </source>
</evidence>
<protein>
    <submittedName>
        <fullName evidence="2">Uncharacterized protein</fullName>
    </submittedName>
</protein>
<evidence type="ECO:0000313" key="2">
    <source>
        <dbReference type="EMBL" id="GFU15481.1"/>
    </source>
</evidence>
<name>A0A8X6QAW3_NEPPI</name>
<sequence length="35" mass="3236">EATTPSASAADSPTNPSVETTTAGNSGASADATTP</sequence>
<feature type="compositionally biased region" description="Polar residues" evidence="1">
    <location>
        <begin position="18"/>
        <end position="35"/>
    </location>
</feature>
<feature type="non-terminal residue" evidence="2">
    <location>
        <position position="1"/>
    </location>
</feature>